<evidence type="ECO:0000313" key="2">
    <source>
        <dbReference type="EMBL" id="OCF52881.1"/>
    </source>
</evidence>
<evidence type="ECO:0000313" key="3">
    <source>
        <dbReference type="EMBL" id="WWC67237.1"/>
    </source>
</evidence>
<name>A0A1B9IBT5_9TREE</name>
<dbReference type="OrthoDB" id="2562154at2759"/>
<dbReference type="AlphaFoldDB" id="A0A1B9IBT5"/>
<protein>
    <submittedName>
        <fullName evidence="2">Uncharacterized protein</fullName>
    </submittedName>
</protein>
<keyword evidence="4" id="KW-1185">Reference proteome</keyword>
<dbReference type="KEGG" id="kpin:30168551"/>
<sequence length="249" mass="26979">MPIDVTPTPIHPHSLPPVNYHSGWSPGFTSGPTRLINILPRTNNNHIPGSILPNGLRNPWSHYSGETYIPSSESISNLNLNLQNASAASNGSIITERGGGGGRSIISPTYIGSNVNGGGCGGGYREDEGWNGSLGRNHLKHLPDFSNLGSIGPTHSNAGGGWISSSYENHRSMTPTIISGLQNNEMIHSPYGQNHAYIQPDQRNRIRRSRKNSKGVEGCEECMSSRGRKVSFSSVEPSPLRQVYEVRTR</sequence>
<dbReference type="EMBL" id="CP144519">
    <property type="protein sequence ID" value="WWC67237.1"/>
    <property type="molecule type" value="Genomic_DNA"/>
</dbReference>
<reference evidence="2" key="1">
    <citation type="submission" date="2013-07" db="EMBL/GenBank/DDBJ databases">
        <title>The Genome Sequence of Cryptococcus pinus CBS10737.</title>
        <authorList>
            <consortium name="The Broad Institute Genome Sequencing Platform"/>
            <person name="Cuomo C."/>
            <person name="Litvintseva A."/>
            <person name="Chen Y."/>
            <person name="Heitman J."/>
            <person name="Sun S."/>
            <person name="Springer D."/>
            <person name="Dromer F."/>
            <person name="Young S.K."/>
            <person name="Zeng Q."/>
            <person name="Gargeya S."/>
            <person name="Fitzgerald M."/>
            <person name="Abouelleil A."/>
            <person name="Alvarado L."/>
            <person name="Berlin A.M."/>
            <person name="Chapman S.B."/>
            <person name="Dewar J."/>
            <person name="Goldberg J."/>
            <person name="Griggs A."/>
            <person name="Gujja S."/>
            <person name="Hansen M."/>
            <person name="Howarth C."/>
            <person name="Imamovic A."/>
            <person name="Larimer J."/>
            <person name="McCowan C."/>
            <person name="Murphy C."/>
            <person name="Pearson M."/>
            <person name="Priest M."/>
            <person name="Roberts A."/>
            <person name="Saif S."/>
            <person name="Shea T."/>
            <person name="Sykes S."/>
            <person name="Wortman J."/>
            <person name="Nusbaum C."/>
            <person name="Birren B."/>
        </authorList>
    </citation>
    <scope>NUCLEOTIDE SEQUENCE [LARGE SCALE GENOMIC DNA]</scope>
    <source>
        <strain evidence="2">CBS 10737</strain>
    </source>
</reference>
<evidence type="ECO:0000313" key="4">
    <source>
        <dbReference type="Proteomes" id="UP000094020"/>
    </source>
</evidence>
<dbReference type="EMBL" id="KI894007">
    <property type="protein sequence ID" value="OCF52881.1"/>
    <property type="molecule type" value="Genomic_DNA"/>
</dbReference>
<dbReference type="Proteomes" id="UP000094020">
    <property type="component" value="Chromosome 1"/>
</dbReference>
<dbReference type="GeneID" id="30168551"/>
<reference evidence="2" key="3">
    <citation type="submission" date="2016-07" db="EMBL/GenBank/DDBJ databases">
        <title>Evolution of pathogenesis and genome organization in the Tremellales.</title>
        <authorList>
            <person name="Cuomo C."/>
            <person name="Litvintseva A."/>
            <person name="Heitman J."/>
            <person name="Chen Y."/>
            <person name="Sun S."/>
            <person name="Springer D."/>
            <person name="Dromer F."/>
            <person name="Young S."/>
            <person name="Zeng Q."/>
            <person name="Chapman S."/>
            <person name="Gujja S."/>
            <person name="Saif S."/>
            <person name="Birren B."/>
        </authorList>
    </citation>
    <scope>NUCLEOTIDE SEQUENCE</scope>
    <source>
        <strain evidence="2">CBS 10737</strain>
    </source>
</reference>
<reference evidence="3" key="2">
    <citation type="submission" date="2013-07" db="EMBL/GenBank/DDBJ databases">
        <authorList>
            <consortium name="The Broad Institute Genome Sequencing Platform"/>
            <person name="Cuomo C."/>
            <person name="Litvintseva A."/>
            <person name="Chen Y."/>
            <person name="Heitman J."/>
            <person name="Sun S."/>
            <person name="Springer D."/>
            <person name="Dromer F."/>
            <person name="Young S.K."/>
            <person name="Zeng Q."/>
            <person name="Gargeya S."/>
            <person name="Fitzgerald M."/>
            <person name="Abouelleil A."/>
            <person name="Alvarado L."/>
            <person name="Berlin A.M."/>
            <person name="Chapman S.B."/>
            <person name="Dewar J."/>
            <person name="Goldberg J."/>
            <person name="Griggs A."/>
            <person name="Gujja S."/>
            <person name="Hansen M."/>
            <person name="Howarth C."/>
            <person name="Imamovic A."/>
            <person name="Larimer J."/>
            <person name="McCowan C."/>
            <person name="Murphy C."/>
            <person name="Pearson M."/>
            <person name="Priest M."/>
            <person name="Roberts A."/>
            <person name="Saif S."/>
            <person name="Shea T."/>
            <person name="Sykes S."/>
            <person name="Wortman J."/>
            <person name="Nusbaum C."/>
            <person name="Birren B."/>
        </authorList>
    </citation>
    <scope>NUCLEOTIDE SEQUENCE</scope>
    <source>
        <strain evidence="3">CBS 10737</strain>
    </source>
</reference>
<feature type="region of interest" description="Disordered" evidence="1">
    <location>
        <begin position="227"/>
        <end position="249"/>
    </location>
</feature>
<organism evidence="2">
    <name type="scientific">Kwoniella pini CBS 10737</name>
    <dbReference type="NCBI Taxonomy" id="1296096"/>
    <lineage>
        <taxon>Eukaryota</taxon>
        <taxon>Fungi</taxon>
        <taxon>Dikarya</taxon>
        <taxon>Basidiomycota</taxon>
        <taxon>Agaricomycotina</taxon>
        <taxon>Tremellomycetes</taxon>
        <taxon>Tremellales</taxon>
        <taxon>Cryptococcaceae</taxon>
        <taxon>Kwoniella</taxon>
    </lineage>
</organism>
<proteinExistence type="predicted"/>
<reference evidence="3" key="4">
    <citation type="submission" date="2024-02" db="EMBL/GenBank/DDBJ databases">
        <title>Comparative genomics of Cryptococcus and Kwoniella reveals pathogenesis evolution and contrasting modes of karyotype evolution via chromosome fusion or intercentromeric recombination.</title>
        <authorList>
            <person name="Coelho M.A."/>
            <person name="David-Palma M."/>
            <person name="Shea T."/>
            <person name="Bowers K."/>
            <person name="McGinley-Smith S."/>
            <person name="Mohammad A.W."/>
            <person name="Gnirke A."/>
            <person name="Yurkov A.M."/>
            <person name="Nowrousian M."/>
            <person name="Sun S."/>
            <person name="Cuomo C.A."/>
            <person name="Heitman J."/>
        </authorList>
    </citation>
    <scope>NUCLEOTIDE SEQUENCE</scope>
    <source>
        <strain evidence="3">CBS 10737</strain>
    </source>
</reference>
<evidence type="ECO:0000256" key="1">
    <source>
        <dbReference type="SAM" id="MobiDB-lite"/>
    </source>
</evidence>
<dbReference type="RefSeq" id="XP_019014100.1">
    <property type="nucleotide sequence ID" value="XM_019151962.1"/>
</dbReference>
<accession>A0A1B9IBT5</accession>
<gene>
    <name evidence="2" type="ORF">I206_00182</name>
    <name evidence="3" type="ORF">I206_101144</name>
</gene>